<sequence length="130" mass="14649">MSSDPIIPKESALTQTDDTALTTTPGQDDIRDQTEALIEAIKKRAQDEVQSAETLTRDAYLAAVQRARELVEQNKLLDPQQIEDAYLHLQQDAEKNWQSVLQEMTDFGDRLAEAAKTAWQVLFPEDPPKP</sequence>
<feature type="compositionally biased region" description="Low complexity" evidence="1">
    <location>
        <begin position="12"/>
        <end position="24"/>
    </location>
</feature>
<proteinExistence type="predicted"/>
<gene>
    <name evidence="2" type="ORF">GS597_14185</name>
</gene>
<keyword evidence="3" id="KW-1185">Reference proteome</keyword>
<evidence type="ECO:0000256" key="1">
    <source>
        <dbReference type="SAM" id="MobiDB-lite"/>
    </source>
</evidence>
<accession>A0A8K2A0R9</accession>
<dbReference type="AlphaFoldDB" id="A0A8K2A0R9"/>
<comment type="caution">
    <text evidence="2">The sequence shown here is derived from an EMBL/GenBank/DDBJ whole genome shotgun (WGS) entry which is preliminary data.</text>
</comment>
<organism evidence="2 3">
    <name type="scientific">Petrachloros mirabilis ULC683</name>
    <dbReference type="NCBI Taxonomy" id="2781853"/>
    <lineage>
        <taxon>Bacteria</taxon>
        <taxon>Bacillati</taxon>
        <taxon>Cyanobacteriota</taxon>
        <taxon>Cyanophyceae</taxon>
        <taxon>Synechococcales</taxon>
        <taxon>Petrachlorosaceae</taxon>
        <taxon>Petrachloros</taxon>
        <taxon>Petrachloros mirabilis</taxon>
    </lineage>
</organism>
<protein>
    <submittedName>
        <fullName evidence="2">Uncharacterized protein</fullName>
    </submittedName>
</protein>
<feature type="region of interest" description="Disordered" evidence="1">
    <location>
        <begin position="1"/>
        <end position="30"/>
    </location>
</feature>
<evidence type="ECO:0000313" key="3">
    <source>
        <dbReference type="Proteomes" id="UP000607397"/>
    </source>
</evidence>
<dbReference type="EMBL" id="WVIC01000030">
    <property type="protein sequence ID" value="NCJ07636.1"/>
    <property type="molecule type" value="Genomic_DNA"/>
</dbReference>
<name>A0A8K2A0R9_9CYAN</name>
<evidence type="ECO:0000313" key="2">
    <source>
        <dbReference type="EMBL" id="NCJ07636.1"/>
    </source>
</evidence>
<dbReference type="RefSeq" id="WP_161826116.1">
    <property type="nucleotide sequence ID" value="NZ_WVIC01000030.1"/>
</dbReference>
<dbReference type="Proteomes" id="UP000607397">
    <property type="component" value="Unassembled WGS sequence"/>
</dbReference>
<reference evidence="2" key="1">
    <citation type="submission" date="2019-12" db="EMBL/GenBank/DDBJ databases">
        <title>High-Quality draft genome sequences of three cyanobacteria isolated from the limestone walls of the Old Cathedral of Coimbra.</title>
        <authorList>
            <person name="Tiago I."/>
            <person name="Soares F."/>
            <person name="Portugal A."/>
        </authorList>
    </citation>
    <scope>NUCLEOTIDE SEQUENCE [LARGE SCALE GENOMIC DNA]</scope>
    <source>
        <strain evidence="2">C</strain>
    </source>
</reference>